<name>A0A2P6U016_CHLSO</name>
<dbReference type="FunFam" id="3.90.550.10:FF:000072">
    <property type="entry name" value="UDP-N-acetylglucosamine diphosphorylase 2"/>
    <property type="match status" value="1"/>
</dbReference>
<dbReference type="AlphaFoldDB" id="A0A2P6U016"/>
<dbReference type="CDD" id="cd04193">
    <property type="entry name" value="UDPGlcNAc_PPase"/>
    <property type="match status" value="1"/>
</dbReference>
<comment type="catalytic activity">
    <reaction evidence="6">
        <text>N-acetyl-alpha-D-galactosamine 1-phosphate + UTP + H(+) = UDP-N-acetyl-alpha-D-galactosamine + diphosphate</text>
        <dbReference type="Rhea" id="RHEA:34363"/>
        <dbReference type="ChEBI" id="CHEBI:15378"/>
        <dbReference type="ChEBI" id="CHEBI:33019"/>
        <dbReference type="ChEBI" id="CHEBI:46398"/>
        <dbReference type="ChEBI" id="CHEBI:61970"/>
        <dbReference type="ChEBI" id="CHEBI:67138"/>
        <dbReference type="EC" id="2.7.7.83"/>
    </reaction>
</comment>
<dbReference type="GO" id="GO:0052630">
    <property type="term" value="F:UDP-N-acetylgalactosamine diphosphorylase activity"/>
    <property type="evidence" value="ECO:0007669"/>
    <property type="project" value="UniProtKB-EC"/>
</dbReference>
<dbReference type="InterPro" id="IPR039741">
    <property type="entry name" value="UDP-sugar_pyrophosphorylase"/>
</dbReference>
<protein>
    <submittedName>
        <fullName evidence="8">UDP-N-acetylglucosamine diphosphorylase 2-like isoform A</fullName>
    </submittedName>
</protein>
<evidence type="ECO:0000313" key="9">
    <source>
        <dbReference type="Proteomes" id="UP000239899"/>
    </source>
</evidence>
<dbReference type="STRING" id="3076.A0A2P6U016"/>
<comment type="similarity">
    <text evidence="2">Belongs to the UDPGP type 1 family.</text>
</comment>
<evidence type="ECO:0000256" key="7">
    <source>
        <dbReference type="SAM" id="MobiDB-lite"/>
    </source>
</evidence>
<dbReference type="InterPro" id="IPR002618">
    <property type="entry name" value="UDPGP_fam"/>
</dbReference>
<dbReference type="PANTHER" id="PTHR11952:SF2">
    <property type="entry name" value="LD24639P"/>
    <property type="match status" value="1"/>
</dbReference>
<dbReference type="InterPro" id="IPR029044">
    <property type="entry name" value="Nucleotide-diphossugar_trans"/>
</dbReference>
<evidence type="ECO:0000256" key="6">
    <source>
        <dbReference type="ARBA" id="ARBA00052215"/>
    </source>
</evidence>
<reference evidence="8 9" key="1">
    <citation type="journal article" date="2018" name="Plant J.">
        <title>Genome sequences of Chlorella sorokiniana UTEX 1602 and Micractinium conductrix SAG 241.80: implications to maltose excretion by a green alga.</title>
        <authorList>
            <person name="Arriola M.B."/>
            <person name="Velmurugan N."/>
            <person name="Zhang Y."/>
            <person name="Plunkett M.H."/>
            <person name="Hondzo H."/>
            <person name="Barney B.M."/>
        </authorList>
    </citation>
    <scope>NUCLEOTIDE SEQUENCE [LARGE SCALE GENOMIC DNA]</scope>
    <source>
        <strain evidence="9">UTEX 1602</strain>
    </source>
</reference>
<dbReference type="Pfam" id="PF01704">
    <property type="entry name" value="UDPGP"/>
    <property type="match status" value="1"/>
</dbReference>
<evidence type="ECO:0000256" key="4">
    <source>
        <dbReference type="ARBA" id="ARBA00022695"/>
    </source>
</evidence>
<dbReference type="PANTHER" id="PTHR11952">
    <property type="entry name" value="UDP- GLUCOSE PYROPHOSPHORYLASE"/>
    <property type="match status" value="1"/>
</dbReference>
<evidence type="ECO:0000256" key="1">
    <source>
        <dbReference type="ARBA" id="ARBA00005208"/>
    </source>
</evidence>
<evidence type="ECO:0000256" key="3">
    <source>
        <dbReference type="ARBA" id="ARBA00022679"/>
    </source>
</evidence>
<dbReference type="Gene3D" id="3.90.550.10">
    <property type="entry name" value="Spore Coat Polysaccharide Biosynthesis Protein SpsA, Chain A"/>
    <property type="match status" value="1"/>
</dbReference>
<dbReference type="GO" id="GO:0003977">
    <property type="term" value="F:UDP-N-acetylglucosamine diphosphorylase activity"/>
    <property type="evidence" value="ECO:0007669"/>
    <property type="project" value="UniProtKB-EC"/>
</dbReference>
<dbReference type="SUPFAM" id="SSF53448">
    <property type="entry name" value="Nucleotide-diphospho-sugar transferases"/>
    <property type="match status" value="1"/>
</dbReference>
<keyword evidence="4" id="KW-0548">Nucleotidyltransferase</keyword>
<dbReference type="OrthoDB" id="532420at2759"/>
<comment type="pathway">
    <text evidence="1">Nucleotide-sugar biosynthesis; UDP-N-acetyl-alpha-D-glucosamine biosynthesis; UDP-N-acetyl-alpha-D-glucosamine from N-acetyl-alpha-D-glucosamine 1-phosphate: step 1/1.</text>
</comment>
<dbReference type="EMBL" id="LHPG02000003">
    <property type="protein sequence ID" value="PRW59646.1"/>
    <property type="molecule type" value="Genomic_DNA"/>
</dbReference>
<dbReference type="GO" id="GO:0019276">
    <property type="term" value="P:UDP-N-acetylgalactosamine metabolic process"/>
    <property type="evidence" value="ECO:0007669"/>
    <property type="project" value="UniProtKB-ARBA"/>
</dbReference>
<keyword evidence="3" id="KW-0808">Transferase</keyword>
<accession>A0A2P6U016</accession>
<dbReference type="Proteomes" id="UP000239899">
    <property type="component" value="Unassembled WGS sequence"/>
</dbReference>
<feature type="region of interest" description="Disordered" evidence="7">
    <location>
        <begin position="493"/>
        <end position="534"/>
    </location>
</feature>
<gene>
    <name evidence="8" type="ORF">C2E21_1380</name>
</gene>
<evidence type="ECO:0000313" key="8">
    <source>
        <dbReference type="EMBL" id="PRW59646.1"/>
    </source>
</evidence>
<keyword evidence="9" id="KW-1185">Reference proteome</keyword>
<comment type="catalytic activity">
    <reaction evidence="5">
        <text>N-acetyl-alpha-D-glucosamine 1-phosphate + UTP + H(+) = UDP-N-acetyl-alpha-D-glucosamine + diphosphate</text>
        <dbReference type="Rhea" id="RHEA:13509"/>
        <dbReference type="ChEBI" id="CHEBI:15378"/>
        <dbReference type="ChEBI" id="CHEBI:33019"/>
        <dbReference type="ChEBI" id="CHEBI:46398"/>
        <dbReference type="ChEBI" id="CHEBI:57705"/>
        <dbReference type="ChEBI" id="CHEBI:57776"/>
        <dbReference type="EC" id="2.7.7.23"/>
    </reaction>
</comment>
<dbReference type="GO" id="GO:0006048">
    <property type="term" value="P:UDP-N-acetylglucosamine biosynthetic process"/>
    <property type="evidence" value="ECO:0007669"/>
    <property type="project" value="TreeGrafter"/>
</dbReference>
<sequence length="534" mass="56836">MTTADELGELRARLDKCGQQHLLEGYEALTQEQQAELLGQLKAIDFEYVNHIFRASMAAADTPAAPAAPVTDVATLAASTDTQRAAWRAEGLRLIAGGKLGVLLLAGGQGTRLGSSAPKGCYNISLPSKKSLFQLQAERLLRLQALAGQAAAAEGSSAEVKPLRWYIMTSPATDAETKKHFRSNGFFGLKESQVVFFSQGALPALTEGGRIIMEGPSRLAMAPDGNGGVYMALRAEGVLADMAAHGIEAVDCYCVDNALVRLADPTWVGFCHSRGIECGARVVAKAYPEEKVGVFARRGGALEVVEYSELDPSEAAASDPATGELKYGWSNICLHYFRRDWLEAVSGRLADMGRYHIARKKILSTDGPVAGVKLELFIFDTFPLADSTALLEVRREEEFAPVKNAPGHGLPDSPDTARDAILALHRRWVEAAGGRVTAAEGVEVSPLVSYAGEGLEELCTGKEFAAAYDMHLQGFLQLKPKSVVGRALGAAAAHNEYSSPRPEPKAGGKKTGGSGSGTTISADCSLTFRPTPMQ</sequence>
<organism evidence="8 9">
    <name type="scientific">Chlorella sorokiniana</name>
    <name type="common">Freshwater green alga</name>
    <dbReference type="NCBI Taxonomy" id="3076"/>
    <lineage>
        <taxon>Eukaryota</taxon>
        <taxon>Viridiplantae</taxon>
        <taxon>Chlorophyta</taxon>
        <taxon>core chlorophytes</taxon>
        <taxon>Trebouxiophyceae</taxon>
        <taxon>Chlorellales</taxon>
        <taxon>Chlorellaceae</taxon>
        <taxon>Chlorella clade</taxon>
        <taxon>Chlorella</taxon>
    </lineage>
</organism>
<comment type="caution">
    <text evidence="8">The sequence shown here is derived from an EMBL/GenBank/DDBJ whole genome shotgun (WGS) entry which is preliminary data.</text>
</comment>
<proteinExistence type="inferred from homology"/>
<evidence type="ECO:0000256" key="5">
    <source>
        <dbReference type="ARBA" id="ARBA00048493"/>
    </source>
</evidence>
<evidence type="ECO:0000256" key="2">
    <source>
        <dbReference type="ARBA" id="ARBA00010401"/>
    </source>
</evidence>